<dbReference type="KEGG" id="psuu:Psuf_090850"/>
<accession>A0A6F8Z0A2</accession>
<dbReference type="SUPFAM" id="SSF117856">
    <property type="entry name" value="AF0104/ALDC/Ptd012-like"/>
    <property type="match status" value="1"/>
</dbReference>
<feature type="domain" description="PPC" evidence="1">
    <location>
        <begin position="8"/>
        <end position="144"/>
    </location>
</feature>
<proteinExistence type="predicted"/>
<protein>
    <recommendedName>
        <fullName evidence="1">PPC domain-containing protein</fullName>
    </recommendedName>
</protein>
<organism evidence="2 3">
    <name type="scientific">Phytohabitans suffuscus</name>
    <dbReference type="NCBI Taxonomy" id="624315"/>
    <lineage>
        <taxon>Bacteria</taxon>
        <taxon>Bacillati</taxon>
        <taxon>Actinomycetota</taxon>
        <taxon>Actinomycetes</taxon>
        <taxon>Micromonosporales</taxon>
        <taxon>Micromonosporaceae</taxon>
    </lineage>
</organism>
<evidence type="ECO:0000313" key="2">
    <source>
        <dbReference type="EMBL" id="BCB91772.1"/>
    </source>
</evidence>
<gene>
    <name evidence="2" type="ORF">Psuf_090850</name>
</gene>
<dbReference type="RefSeq" id="WP_173165152.1">
    <property type="nucleotide sequence ID" value="NZ_AP022871.1"/>
</dbReference>
<dbReference type="CDD" id="cd11378">
    <property type="entry name" value="DUF296"/>
    <property type="match status" value="1"/>
</dbReference>
<dbReference type="InterPro" id="IPR005175">
    <property type="entry name" value="PPC_dom"/>
</dbReference>
<keyword evidence="3" id="KW-1185">Reference proteome</keyword>
<dbReference type="Proteomes" id="UP000503011">
    <property type="component" value="Chromosome"/>
</dbReference>
<dbReference type="Gene3D" id="3.30.1330.80">
    <property type="entry name" value="Hypothetical protein, similar to alpha- acetolactate decarboxylase, domain 2"/>
    <property type="match status" value="1"/>
</dbReference>
<evidence type="ECO:0000259" key="1">
    <source>
        <dbReference type="PROSITE" id="PS51742"/>
    </source>
</evidence>
<name>A0A6F8Z0A2_9ACTN</name>
<reference evidence="2 3" key="1">
    <citation type="submission" date="2020-03" db="EMBL/GenBank/DDBJ databases">
        <title>Whole genome shotgun sequence of Phytohabitans suffuscus NBRC 105367.</title>
        <authorList>
            <person name="Komaki H."/>
            <person name="Tamura T."/>
        </authorList>
    </citation>
    <scope>NUCLEOTIDE SEQUENCE [LARGE SCALE GENOMIC DNA]</scope>
    <source>
        <strain evidence="2 3">NBRC 105367</strain>
    </source>
</reference>
<evidence type="ECO:0000313" key="3">
    <source>
        <dbReference type="Proteomes" id="UP000503011"/>
    </source>
</evidence>
<reference evidence="2 3" key="2">
    <citation type="submission" date="2020-03" db="EMBL/GenBank/DDBJ databases">
        <authorList>
            <person name="Ichikawa N."/>
            <person name="Kimura A."/>
            <person name="Kitahashi Y."/>
            <person name="Uohara A."/>
        </authorList>
    </citation>
    <scope>NUCLEOTIDE SEQUENCE [LARGE SCALE GENOMIC DNA]</scope>
    <source>
        <strain evidence="2 3">NBRC 105367</strain>
    </source>
</reference>
<dbReference type="PANTHER" id="PTHR34988:SF1">
    <property type="entry name" value="DNA-BINDING PROTEIN"/>
    <property type="match status" value="1"/>
</dbReference>
<dbReference type="EMBL" id="AP022871">
    <property type="protein sequence ID" value="BCB91772.1"/>
    <property type="molecule type" value="Genomic_DNA"/>
</dbReference>
<dbReference type="Pfam" id="PF03479">
    <property type="entry name" value="PCC"/>
    <property type="match status" value="1"/>
</dbReference>
<sequence>MRLREIQDGRGRVLVVACEKGDDPVRTVTAAARAVGIAGAQVTGVGGLRAAELGYFDPDRRDYTRIPVTEQVEVLSFVGDVAMSAGEPRLHVHAVLGRRDGSAIGGHLLGGEVWPILEVIVTEVAPALAKRLDPETGLALLAPEGVPEGALTPHGPGWSTHG</sequence>
<dbReference type="PROSITE" id="PS51742">
    <property type="entry name" value="PPC"/>
    <property type="match status" value="1"/>
</dbReference>
<dbReference type="AlphaFoldDB" id="A0A6F8Z0A2"/>
<dbReference type="PANTHER" id="PTHR34988">
    <property type="entry name" value="PROTEIN, PUTATIVE-RELATED"/>
    <property type="match status" value="1"/>
</dbReference>